<proteinExistence type="predicted"/>
<keyword evidence="3" id="KW-1185">Reference proteome</keyword>
<feature type="compositionally biased region" description="Basic and acidic residues" evidence="1">
    <location>
        <begin position="10"/>
        <end position="28"/>
    </location>
</feature>
<dbReference type="RefSeq" id="XP_004338830.1">
    <property type="nucleotide sequence ID" value="XM_004338782.1"/>
</dbReference>
<reference evidence="2 3" key="1">
    <citation type="journal article" date="2013" name="Genome Biol.">
        <title>Genome of Acanthamoeba castellanii highlights extensive lateral gene transfer and early evolution of tyrosine kinase signaling.</title>
        <authorList>
            <person name="Clarke M."/>
            <person name="Lohan A.J."/>
            <person name="Liu B."/>
            <person name="Lagkouvardos I."/>
            <person name="Roy S."/>
            <person name="Zafar N."/>
            <person name="Bertelli C."/>
            <person name="Schilde C."/>
            <person name="Kianianmomeni A."/>
            <person name="Burglin T.R."/>
            <person name="Frech C."/>
            <person name="Turcotte B."/>
            <person name="Kopec K.O."/>
            <person name="Synnott J.M."/>
            <person name="Choo C."/>
            <person name="Paponov I."/>
            <person name="Finkler A."/>
            <person name="Soon Heng Tan C."/>
            <person name="Hutchins A.P."/>
            <person name="Weinmeier T."/>
            <person name="Rattei T."/>
            <person name="Chu J.S."/>
            <person name="Gimenez G."/>
            <person name="Irimia M."/>
            <person name="Rigden D.J."/>
            <person name="Fitzpatrick D.A."/>
            <person name="Lorenzo-Morales J."/>
            <person name="Bateman A."/>
            <person name="Chiu C.H."/>
            <person name="Tang P."/>
            <person name="Hegemann P."/>
            <person name="Fromm H."/>
            <person name="Raoult D."/>
            <person name="Greub G."/>
            <person name="Miranda-Saavedra D."/>
            <person name="Chen N."/>
            <person name="Nash P."/>
            <person name="Ginger M.L."/>
            <person name="Horn M."/>
            <person name="Schaap P."/>
            <person name="Caler L."/>
            <person name="Loftus B."/>
        </authorList>
    </citation>
    <scope>NUCLEOTIDE SEQUENCE [LARGE SCALE GENOMIC DNA]</scope>
    <source>
        <strain evidence="2 3">Neff</strain>
    </source>
</reference>
<organism evidence="2 3">
    <name type="scientific">Acanthamoeba castellanii (strain ATCC 30010 / Neff)</name>
    <dbReference type="NCBI Taxonomy" id="1257118"/>
    <lineage>
        <taxon>Eukaryota</taxon>
        <taxon>Amoebozoa</taxon>
        <taxon>Discosea</taxon>
        <taxon>Longamoebia</taxon>
        <taxon>Centramoebida</taxon>
        <taxon>Acanthamoebidae</taxon>
        <taxon>Acanthamoeba</taxon>
    </lineage>
</organism>
<evidence type="ECO:0000256" key="1">
    <source>
        <dbReference type="SAM" id="MobiDB-lite"/>
    </source>
</evidence>
<dbReference type="VEuPathDB" id="AmoebaDB:ACA1_383480"/>
<evidence type="ECO:0000313" key="2">
    <source>
        <dbReference type="EMBL" id="ELR16817.1"/>
    </source>
</evidence>
<accession>L8GV51</accession>
<dbReference type="EMBL" id="KB007982">
    <property type="protein sequence ID" value="ELR16817.1"/>
    <property type="molecule type" value="Genomic_DNA"/>
</dbReference>
<evidence type="ECO:0000313" key="3">
    <source>
        <dbReference type="Proteomes" id="UP000011083"/>
    </source>
</evidence>
<dbReference type="Proteomes" id="UP000011083">
    <property type="component" value="Unassembled WGS sequence"/>
</dbReference>
<sequence length="97" mass="10645">MSSEGSLNHEQQETEVGHKEEAMRRNSEGLEVEQDADDPPVLRTEVKVAEQASNRTHALNLSVPSHSAERHLTLVHISAAHSVPDVAPRLGMACHCF</sequence>
<dbReference type="AlphaFoldDB" id="L8GV51"/>
<name>L8GV51_ACACF</name>
<gene>
    <name evidence="2" type="ORF">ACA1_383480</name>
</gene>
<dbReference type="GeneID" id="14917536"/>
<feature type="region of interest" description="Disordered" evidence="1">
    <location>
        <begin position="1"/>
        <end position="42"/>
    </location>
</feature>
<dbReference type="KEGG" id="acan:ACA1_383480"/>
<protein>
    <submittedName>
        <fullName evidence="2">Uncharacterized protein</fullName>
    </submittedName>
</protein>